<name>A0A9N9MEH5_9CUCU</name>
<accession>A0A9N9MEH5</accession>
<feature type="domain" description="Kazal-like" evidence="2">
    <location>
        <begin position="24"/>
        <end position="78"/>
    </location>
</feature>
<evidence type="ECO:0000313" key="3">
    <source>
        <dbReference type="EMBL" id="CAG9763210.1"/>
    </source>
</evidence>
<dbReference type="AlphaFoldDB" id="A0A9N9MEH5"/>
<dbReference type="PANTHER" id="PTHR21131:SF0">
    <property type="entry name" value="GEO10195P1-RELATED"/>
    <property type="match status" value="1"/>
</dbReference>
<feature type="chain" id="PRO_5040218309" description="Kazal-like domain-containing protein" evidence="1">
    <location>
        <begin position="18"/>
        <end position="106"/>
    </location>
</feature>
<dbReference type="PROSITE" id="PS51465">
    <property type="entry name" value="KAZAL_2"/>
    <property type="match status" value="1"/>
</dbReference>
<evidence type="ECO:0000313" key="4">
    <source>
        <dbReference type="Proteomes" id="UP001152799"/>
    </source>
</evidence>
<dbReference type="Gene3D" id="3.30.60.30">
    <property type="match status" value="1"/>
</dbReference>
<dbReference type="Pfam" id="PF00050">
    <property type="entry name" value="Kazal_1"/>
    <property type="match status" value="1"/>
</dbReference>
<gene>
    <name evidence="3" type="ORF">CEUTPL_LOCUS3879</name>
</gene>
<dbReference type="InterPro" id="IPR053265">
    <property type="entry name" value="Serpin"/>
</dbReference>
<dbReference type="SMART" id="SM00280">
    <property type="entry name" value="KAZAL"/>
    <property type="match status" value="1"/>
</dbReference>
<dbReference type="PROSITE" id="PS00282">
    <property type="entry name" value="KAZAL_1"/>
    <property type="match status" value="1"/>
</dbReference>
<dbReference type="OrthoDB" id="126772at2759"/>
<dbReference type="InterPro" id="IPR002350">
    <property type="entry name" value="Kazal_dom"/>
</dbReference>
<dbReference type="SUPFAM" id="SSF100895">
    <property type="entry name" value="Kazal-type serine protease inhibitors"/>
    <property type="match status" value="1"/>
</dbReference>
<evidence type="ECO:0000259" key="2">
    <source>
        <dbReference type="PROSITE" id="PS51465"/>
    </source>
</evidence>
<keyword evidence="1" id="KW-0732">Signal</keyword>
<dbReference type="CDD" id="cd00104">
    <property type="entry name" value="KAZAL_FS"/>
    <property type="match status" value="1"/>
</dbReference>
<reference evidence="3" key="1">
    <citation type="submission" date="2022-01" db="EMBL/GenBank/DDBJ databases">
        <authorList>
            <person name="King R."/>
        </authorList>
    </citation>
    <scope>NUCLEOTIDE SEQUENCE</scope>
</reference>
<dbReference type="EMBL" id="OU892289">
    <property type="protein sequence ID" value="CAG9763210.1"/>
    <property type="molecule type" value="Genomic_DNA"/>
</dbReference>
<organism evidence="3 4">
    <name type="scientific">Ceutorhynchus assimilis</name>
    <name type="common">cabbage seed weevil</name>
    <dbReference type="NCBI Taxonomy" id="467358"/>
    <lineage>
        <taxon>Eukaryota</taxon>
        <taxon>Metazoa</taxon>
        <taxon>Ecdysozoa</taxon>
        <taxon>Arthropoda</taxon>
        <taxon>Hexapoda</taxon>
        <taxon>Insecta</taxon>
        <taxon>Pterygota</taxon>
        <taxon>Neoptera</taxon>
        <taxon>Endopterygota</taxon>
        <taxon>Coleoptera</taxon>
        <taxon>Polyphaga</taxon>
        <taxon>Cucujiformia</taxon>
        <taxon>Curculionidae</taxon>
        <taxon>Ceutorhynchinae</taxon>
        <taxon>Ceutorhynchus</taxon>
    </lineage>
</organism>
<dbReference type="Proteomes" id="UP001152799">
    <property type="component" value="Chromosome 13"/>
</dbReference>
<keyword evidence="4" id="KW-1185">Reference proteome</keyword>
<sequence length="106" mass="11977">MKVLLILLALGLTRVYGFRTIIDKDGVPLCVCPRIYSPVCASNGKTYGNDCLVRCESDQLQSRGLRSLRILRHEACEEDPLLNKLGEIINEDDLEREIIGQNPIEY</sequence>
<evidence type="ECO:0000256" key="1">
    <source>
        <dbReference type="SAM" id="SignalP"/>
    </source>
</evidence>
<feature type="signal peptide" evidence="1">
    <location>
        <begin position="1"/>
        <end position="17"/>
    </location>
</feature>
<protein>
    <recommendedName>
        <fullName evidence="2">Kazal-like domain-containing protein</fullName>
    </recommendedName>
</protein>
<dbReference type="InterPro" id="IPR036058">
    <property type="entry name" value="Kazal_dom_sf"/>
</dbReference>
<dbReference type="PANTHER" id="PTHR21131">
    <property type="entry name" value="SERINE-TYPE ENDOPEPTIDASE INHIBITOR"/>
    <property type="match status" value="1"/>
</dbReference>
<proteinExistence type="predicted"/>